<accession>A0A2R3ZBG3</accession>
<keyword evidence="3 5" id="KW-0456">Lyase</keyword>
<feature type="active site" description="Schiff-base intermediate with substrate" evidence="6">
    <location>
        <position position="161"/>
    </location>
</feature>
<dbReference type="InterPro" id="IPR013785">
    <property type="entry name" value="Aldolase_TIM"/>
</dbReference>
<gene>
    <name evidence="8" type="ORF">C7S20_18840</name>
</gene>
<feature type="binding site" evidence="7">
    <location>
        <position position="202"/>
    </location>
    <ligand>
        <name>pyruvate</name>
        <dbReference type="ChEBI" id="CHEBI:15361"/>
    </ligand>
</feature>
<evidence type="ECO:0000256" key="2">
    <source>
        <dbReference type="ARBA" id="ARBA00022490"/>
    </source>
</evidence>
<keyword evidence="2" id="KW-0963">Cytoplasm</keyword>
<dbReference type="AlphaFoldDB" id="A0A2R3ZBG3"/>
<dbReference type="GO" id="GO:0005737">
    <property type="term" value="C:cytoplasm"/>
    <property type="evidence" value="ECO:0007669"/>
    <property type="project" value="UniProtKB-SubCell"/>
</dbReference>
<evidence type="ECO:0000256" key="4">
    <source>
        <dbReference type="ARBA" id="ARBA00023277"/>
    </source>
</evidence>
<dbReference type="GO" id="GO:0016829">
    <property type="term" value="F:lyase activity"/>
    <property type="evidence" value="ECO:0007669"/>
    <property type="project" value="UniProtKB-KW"/>
</dbReference>
<feature type="binding site" evidence="7">
    <location>
        <position position="43"/>
    </location>
    <ligand>
        <name>pyruvate</name>
        <dbReference type="ChEBI" id="CHEBI:15361"/>
    </ligand>
</feature>
<organism evidence="8 9">
    <name type="scientific">Christiangramia fulva</name>
    <dbReference type="NCBI Taxonomy" id="2126553"/>
    <lineage>
        <taxon>Bacteria</taxon>
        <taxon>Pseudomonadati</taxon>
        <taxon>Bacteroidota</taxon>
        <taxon>Flavobacteriia</taxon>
        <taxon>Flavobacteriales</taxon>
        <taxon>Flavobacteriaceae</taxon>
        <taxon>Christiangramia</taxon>
    </lineage>
</organism>
<dbReference type="SMART" id="SM01130">
    <property type="entry name" value="DHDPS"/>
    <property type="match status" value="1"/>
</dbReference>
<dbReference type="PRINTS" id="PR00146">
    <property type="entry name" value="DHPICSNTHASE"/>
</dbReference>
<reference evidence="9" key="1">
    <citation type="submission" date="2018-03" db="EMBL/GenBank/DDBJ databases">
        <title>Gramella fulva sp. nov., isolated from a dry surface of tidal flat.</title>
        <authorList>
            <person name="Hwang S.H."/>
            <person name="Hwang W.M."/>
            <person name="Kang K."/>
            <person name="Ahn T.-Y."/>
        </authorList>
    </citation>
    <scope>NUCLEOTIDE SEQUENCE [LARGE SCALE GENOMIC DNA]</scope>
    <source>
        <strain evidence="9">SH35</strain>
    </source>
</reference>
<dbReference type="EMBL" id="CP028136">
    <property type="protein sequence ID" value="AVR47562.1"/>
    <property type="molecule type" value="Genomic_DNA"/>
</dbReference>
<evidence type="ECO:0000256" key="1">
    <source>
        <dbReference type="ARBA" id="ARBA00004496"/>
    </source>
</evidence>
<keyword evidence="4" id="KW-0119">Carbohydrate metabolism</keyword>
<proteinExistence type="inferred from homology"/>
<evidence type="ECO:0000256" key="5">
    <source>
        <dbReference type="PIRNR" id="PIRNR001365"/>
    </source>
</evidence>
<sequence length="301" mass="33434">MQIFAATYTPFKKDLSLNPEVVPDYGLYLQENKVHGIFINGSTGDFVSLSTDERMQLLEAWKEHKGALTLINHVGDTSLEEAKRLAFHSQGKADAIAAIAPFYFKPSSLDQLVKYCEEIAACAPDLPFYYYHLPALTGVNFNMVEFLKRASQCIENFAGIKFTENNLVSFQETNDQAGGKDIFFGVDEAFLPSLAAGAKGWVGSTFNHLMPLYQSIADQFYDTDLSQARELQSFVLKFVQILSRAGSFNGGGKSFMKSLGIDCGPSRFPHPTLTDKELQEVREEFGQLGISNFLSKNSKVL</sequence>
<keyword evidence="9" id="KW-1185">Reference proteome</keyword>
<dbReference type="PANTHER" id="PTHR12128:SF21">
    <property type="entry name" value="N-ACETYLNEURAMINATE LYASE"/>
    <property type="match status" value="1"/>
</dbReference>
<dbReference type="KEGG" id="grs:C7S20_18840"/>
<dbReference type="SUPFAM" id="SSF51569">
    <property type="entry name" value="Aldolase"/>
    <property type="match status" value="1"/>
</dbReference>
<dbReference type="PIRSF" id="PIRSF001365">
    <property type="entry name" value="DHDPS"/>
    <property type="match status" value="1"/>
</dbReference>
<dbReference type="InterPro" id="IPR002220">
    <property type="entry name" value="DapA-like"/>
</dbReference>
<evidence type="ECO:0000256" key="3">
    <source>
        <dbReference type="ARBA" id="ARBA00023239"/>
    </source>
</evidence>
<comment type="similarity">
    <text evidence="5">Belongs to the DapA family.</text>
</comment>
<evidence type="ECO:0000313" key="8">
    <source>
        <dbReference type="EMBL" id="AVR47562.1"/>
    </source>
</evidence>
<protein>
    <submittedName>
        <fullName evidence="8">N-acetylneuraminate lyase</fullName>
    </submittedName>
</protein>
<evidence type="ECO:0000256" key="6">
    <source>
        <dbReference type="PIRSR" id="PIRSR001365-1"/>
    </source>
</evidence>
<dbReference type="Proteomes" id="UP000241507">
    <property type="component" value="Chromosome"/>
</dbReference>
<dbReference type="PANTHER" id="PTHR12128">
    <property type="entry name" value="DIHYDRODIPICOLINATE SYNTHASE"/>
    <property type="match status" value="1"/>
</dbReference>
<comment type="subcellular location">
    <subcellularLocation>
        <location evidence="1">Cytoplasm</location>
    </subcellularLocation>
</comment>
<evidence type="ECO:0000256" key="7">
    <source>
        <dbReference type="PIRSR" id="PIRSR001365-2"/>
    </source>
</evidence>
<dbReference type="Pfam" id="PF00701">
    <property type="entry name" value="DHDPS"/>
    <property type="match status" value="1"/>
</dbReference>
<dbReference type="Gene3D" id="3.20.20.70">
    <property type="entry name" value="Aldolase class I"/>
    <property type="match status" value="1"/>
</dbReference>
<evidence type="ECO:0000313" key="9">
    <source>
        <dbReference type="Proteomes" id="UP000241507"/>
    </source>
</evidence>
<name>A0A2R3ZBG3_9FLAO</name>
<feature type="active site" description="Proton donor/acceptor" evidence="6">
    <location>
        <position position="131"/>
    </location>
</feature>
<dbReference type="OrthoDB" id="9778880at2"/>